<protein>
    <submittedName>
        <fullName evidence="2">Uncharacterized protein</fullName>
    </submittedName>
</protein>
<keyword evidence="1" id="KW-1133">Transmembrane helix</keyword>
<keyword evidence="1" id="KW-0812">Transmembrane</keyword>
<dbReference type="EMBL" id="GBXM01090570">
    <property type="protein sequence ID" value="JAH18007.1"/>
    <property type="molecule type" value="Transcribed_RNA"/>
</dbReference>
<evidence type="ECO:0000256" key="1">
    <source>
        <dbReference type="SAM" id="Phobius"/>
    </source>
</evidence>
<accession>A0A0E9QNF3</accession>
<feature type="transmembrane region" description="Helical" evidence="1">
    <location>
        <begin position="6"/>
        <end position="22"/>
    </location>
</feature>
<proteinExistence type="predicted"/>
<keyword evidence="1" id="KW-0472">Membrane</keyword>
<sequence length="44" mass="4960">MDEVVLEITVFAFSLCVFCILSKRISMNKTCISITNLRLGSLCF</sequence>
<reference evidence="2" key="1">
    <citation type="submission" date="2014-11" db="EMBL/GenBank/DDBJ databases">
        <authorList>
            <person name="Amaro Gonzalez C."/>
        </authorList>
    </citation>
    <scope>NUCLEOTIDE SEQUENCE</scope>
</reference>
<name>A0A0E9QNF3_ANGAN</name>
<evidence type="ECO:0000313" key="2">
    <source>
        <dbReference type="EMBL" id="JAH18007.1"/>
    </source>
</evidence>
<organism evidence="2">
    <name type="scientific">Anguilla anguilla</name>
    <name type="common">European freshwater eel</name>
    <name type="synonym">Muraena anguilla</name>
    <dbReference type="NCBI Taxonomy" id="7936"/>
    <lineage>
        <taxon>Eukaryota</taxon>
        <taxon>Metazoa</taxon>
        <taxon>Chordata</taxon>
        <taxon>Craniata</taxon>
        <taxon>Vertebrata</taxon>
        <taxon>Euteleostomi</taxon>
        <taxon>Actinopterygii</taxon>
        <taxon>Neopterygii</taxon>
        <taxon>Teleostei</taxon>
        <taxon>Anguilliformes</taxon>
        <taxon>Anguillidae</taxon>
        <taxon>Anguilla</taxon>
    </lineage>
</organism>
<reference evidence="2" key="2">
    <citation type="journal article" date="2015" name="Fish Shellfish Immunol.">
        <title>Early steps in the European eel (Anguilla anguilla)-Vibrio vulnificus interaction in the gills: Role of the RtxA13 toxin.</title>
        <authorList>
            <person name="Callol A."/>
            <person name="Pajuelo D."/>
            <person name="Ebbesson L."/>
            <person name="Teles M."/>
            <person name="MacKenzie S."/>
            <person name="Amaro C."/>
        </authorList>
    </citation>
    <scope>NUCLEOTIDE SEQUENCE</scope>
</reference>
<dbReference type="AlphaFoldDB" id="A0A0E9QNF3"/>